<dbReference type="EMBL" id="HBEM01018713">
    <property type="protein sequence ID" value="CAD8453838.1"/>
    <property type="molecule type" value="Transcribed_RNA"/>
</dbReference>
<dbReference type="InterPro" id="IPR051943">
    <property type="entry name" value="TRAFAC_Dynamin-like_GTPase"/>
</dbReference>
<dbReference type="PANTHER" id="PTHR43681">
    <property type="entry name" value="TRANSMEMBRANE GTPASE FZO"/>
    <property type="match status" value="1"/>
</dbReference>
<keyword evidence="2" id="KW-0812">Transmembrane</keyword>
<organism evidence="3">
    <name type="scientific">Amorphochlora amoebiformis</name>
    <dbReference type="NCBI Taxonomy" id="1561963"/>
    <lineage>
        <taxon>Eukaryota</taxon>
        <taxon>Sar</taxon>
        <taxon>Rhizaria</taxon>
        <taxon>Cercozoa</taxon>
        <taxon>Chlorarachniophyceae</taxon>
        <taxon>Amorphochlora</taxon>
    </lineage>
</organism>
<feature type="compositionally biased region" description="Basic and acidic residues" evidence="1">
    <location>
        <begin position="1"/>
        <end position="13"/>
    </location>
</feature>
<name>A0A7S0DGD8_9EUKA</name>
<reference evidence="3" key="1">
    <citation type="submission" date="2021-01" db="EMBL/GenBank/DDBJ databases">
        <authorList>
            <person name="Corre E."/>
            <person name="Pelletier E."/>
            <person name="Niang G."/>
            <person name="Scheremetjew M."/>
            <person name="Finn R."/>
            <person name="Kale V."/>
            <person name="Holt S."/>
            <person name="Cochrane G."/>
            <person name="Meng A."/>
            <person name="Brown T."/>
            <person name="Cohen L."/>
        </authorList>
    </citation>
    <scope>NUCLEOTIDE SEQUENCE</scope>
    <source>
        <strain evidence="3">CCMP2058</strain>
    </source>
</reference>
<feature type="region of interest" description="Disordered" evidence="1">
    <location>
        <begin position="92"/>
        <end position="113"/>
    </location>
</feature>
<accession>A0A7S0DGD8</accession>
<keyword evidence="2" id="KW-0472">Membrane</keyword>
<dbReference type="Gene3D" id="3.40.50.300">
    <property type="entry name" value="P-loop containing nucleotide triphosphate hydrolases"/>
    <property type="match status" value="1"/>
</dbReference>
<evidence type="ECO:0000256" key="1">
    <source>
        <dbReference type="SAM" id="MobiDB-lite"/>
    </source>
</evidence>
<feature type="compositionally biased region" description="Low complexity" evidence="1">
    <location>
        <begin position="639"/>
        <end position="661"/>
    </location>
</feature>
<dbReference type="PANTHER" id="PTHR43681:SF1">
    <property type="entry name" value="SARCALUMENIN"/>
    <property type="match status" value="1"/>
</dbReference>
<feature type="region of interest" description="Disordered" evidence="1">
    <location>
        <begin position="636"/>
        <end position="689"/>
    </location>
</feature>
<feature type="region of interest" description="Disordered" evidence="1">
    <location>
        <begin position="1"/>
        <end position="38"/>
    </location>
</feature>
<evidence type="ECO:0000313" key="3">
    <source>
        <dbReference type="EMBL" id="CAD8453838.1"/>
    </source>
</evidence>
<dbReference type="AlphaFoldDB" id="A0A7S0DGD8"/>
<keyword evidence="2" id="KW-1133">Transmembrane helix</keyword>
<feature type="region of interest" description="Disordered" evidence="1">
    <location>
        <begin position="146"/>
        <end position="182"/>
    </location>
</feature>
<evidence type="ECO:0008006" key="4">
    <source>
        <dbReference type="Google" id="ProtNLM"/>
    </source>
</evidence>
<evidence type="ECO:0000256" key="2">
    <source>
        <dbReference type="SAM" id="Phobius"/>
    </source>
</evidence>
<dbReference type="Gene3D" id="1.10.268.20">
    <property type="match status" value="1"/>
</dbReference>
<gene>
    <name evidence="3" type="ORF">LAMO00422_LOCUS12779</name>
</gene>
<feature type="transmembrane region" description="Helical" evidence="2">
    <location>
        <begin position="41"/>
        <end position="59"/>
    </location>
</feature>
<dbReference type="SUPFAM" id="SSF52540">
    <property type="entry name" value="P-loop containing nucleoside triphosphate hydrolases"/>
    <property type="match status" value="1"/>
</dbReference>
<feature type="compositionally biased region" description="Acidic residues" evidence="1">
    <location>
        <begin position="96"/>
        <end position="108"/>
    </location>
</feature>
<sequence>MDMPFGREPEVPRPSDVLAPLTPARQHNPSHPQSRNDRERYPIGLAILLITVVSLTLPISHGATICCRPPPSIHLRRHSNIVFNQRLRGGRALAGGEDEEADNDEDDKDESKEGSNLAFLAMPDREPLPELPAGLPVYHLKGLPPNVDTVDPESAPAEEEAGEKKAQQAARAPKWTQKKRDPASVGCCGVRRKWRDQLSEEDLVGGDFGRDFRGARDSGEDNDGDWLGMVMRRAKQEYLHKMRPLENLFRFDEFEDPANPPPSFHTKPIALVLGPYSVGKTMAVRYLMNQSSPEMVASLVPEQAIEVGPTPTTFKFRRFRAVGEGSKGRSCTSTEADDIALGLLQRFGPRFVGHYFETVELPDQIAGALKDMTVIDSPGLETGKHGEEQGVEYLDVAEWLAARADCIFLVLDQDRLQLSSGLLGDLVRRLRRYRSKIRIVLNKSDTLSRRALLAAYARLHWELAKAFSGPEPPTTYISAFKTSRLQDEDEDFGGENRDVIRIDSDEIFKDLEAVRHQSALRRIAYLVQRAQRLQAHLAVLKYIGDHKSLCYRSSHQARLLRDIPTLFAKAAAAAGVTIREVPDERYWRKAATSPGSTEILRVRKRQLEELSEFLTVTLPPLLEALTVNHQALRKPDTDSMISASHHSRSSTVHSPSQSPKSTVSQRSGRQFLGSVGSEDAESGYLSTPV</sequence>
<protein>
    <recommendedName>
        <fullName evidence="4">Dynamin-type G domain-containing protein</fullName>
    </recommendedName>
</protein>
<dbReference type="InterPro" id="IPR027417">
    <property type="entry name" value="P-loop_NTPase"/>
</dbReference>
<proteinExistence type="predicted"/>